<dbReference type="Pfam" id="PF00578">
    <property type="entry name" value="AhpC-TSA"/>
    <property type="match status" value="1"/>
</dbReference>
<protein>
    <submittedName>
        <fullName evidence="3">TlpA family protein disulfide reductase</fullName>
    </submittedName>
</protein>
<feature type="transmembrane region" description="Helical" evidence="1">
    <location>
        <begin position="33"/>
        <end position="50"/>
    </location>
</feature>
<dbReference type="SUPFAM" id="SSF52833">
    <property type="entry name" value="Thioredoxin-like"/>
    <property type="match status" value="1"/>
</dbReference>
<evidence type="ECO:0000313" key="3">
    <source>
        <dbReference type="EMBL" id="TMQ72424.1"/>
    </source>
</evidence>
<dbReference type="InterPro" id="IPR036249">
    <property type="entry name" value="Thioredoxin-like_sf"/>
</dbReference>
<name>A0A538U959_UNCEI</name>
<evidence type="ECO:0000313" key="4">
    <source>
        <dbReference type="Proteomes" id="UP000319771"/>
    </source>
</evidence>
<feature type="transmembrane region" description="Helical" evidence="1">
    <location>
        <begin position="87"/>
        <end position="105"/>
    </location>
</feature>
<dbReference type="InterPro" id="IPR000866">
    <property type="entry name" value="AhpC/TSA"/>
</dbReference>
<dbReference type="EMBL" id="VBPB01000108">
    <property type="protein sequence ID" value="TMQ72424.1"/>
    <property type="molecule type" value="Genomic_DNA"/>
</dbReference>
<dbReference type="Proteomes" id="UP000319771">
    <property type="component" value="Unassembled WGS sequence"/>
</dbReference>
<dbReference type="PANTHER" id="PTHR42852:SF13">
    <property type="entry name" value="PROTEIN DIPZ"/>
    <property type="match status" value="1"/>
</dbReference>
<dbReference type="GO" id="GO:0016209">
    <property type="term" value="F:antioxidant activity"/>
    <property type="evidence" value="ECO:0007669"/>
    <property type="project" value="InterPro"/>
</dbReference>
<feature type="domain" description="Thioredoxin" evidence="2">
    <location>
        <begin position="145"/>
        <end position="286"/>
    </location>
</feature>
<evidence type="ECO:0000259" key="2">
    <source>
        <dbReference type="PROSITE" id="PS51352"/>
    </source>
</evidence>
<accession>A0A538U959</accession>
<proteinExistence type="predicted"/>
<dbReference type="CDD" id="cd02966">
    <property type="entry name" value="TlpA_like_family"/>
    <property type="match status" value="1"/>
</dbReference>
<dbReference type="PANTHER" id="PTHR42852">
    <property type="entry name" value="THIOL:DISULFIDE INTERCHANGE PROTEIN DSBE"/>
    <property type="match status" value="1"/>
</dbReference>
<keyword evidence="1" id="KW-0472">Membrane</keyword>
<dbReference type="PROSITE" id="PS51352">
    <property type="entry name" value="THIOREDOXIN_2"/>
    <property type="match status" value="1"/>
</dbReference>
<dbReference type="GO" id="GO:0016491">
    <property type="term" value="F:oxidoreductase activity"/>
    <property type="evidence" value="ECO:0007669"/>
    <property type="project" value="InterPro"/>
</dbReference>
<organism evidence="3 4">
    <name type="scientific">Eiseniibacteriota bacterium</name>
    <dbReference type="NCBI Taxonomy" id="2212470"/>
    <lineage>
        <taxon>Bacteria</taxon>
        <taxon>Candidatus Eiseniibacteriota</taxon>
    </lineage>
</organism>
<dbReference type="Gene3D" id="3.40.30.10">
    <property type="entry name" value="Glutaredoxin"/>
    <property type="match status" value="1"/>
</dbReference>
<dbReference type="InterPro" id="IPR050553">
    <property type="entry name" value="Thioredoxin_ResA/DsbE_sf"/>
</dbReference>
<evidence type="ECO:0000256" key="1">
    <source>
        <dbReference type="SAM" id="Phobius"/>
    </source>
</evidence>
<feature type="transmembrane region" description="Helical" evidence="1">
    <location>
        <begin position="117"/>
        <end position="139"/>
    </location>
</feature>
<dbReference type="AlphaFoldDB" id="A0A538U959"/>
<keyword evidence="1" id="KW-0812">Transmembrane</keyword>
<reference evidence="3 4" key="1">
    <citation type="journal article" date="2019" name="Nat. Microbiol.">
        <title>Mediterranean grassland soil C-N compound turnover is dependent on rainfall and depth, and is mediated by genomically divergent microorganisms.</title>
        <authorList>
            <person name="Diamond S."/>
            <person name="Andeer P.F."/>
            <person name="Li Z."/>
            <person name="Crits-Christoph A."/>
            <person name="Burstein D."/>
            <person name="Anantharaman K."/>
            <person name="Lane K.R."/>
            <person name="Thomas B.C."/>
            <person name="Pan C."/>
            <person name="Northen T.R."/>
            <person name="Banfield J.F."/>
        </authorList>
    </citation>
    <scope>NUCLEOTIDE SEQUENCE [LARGE SCALE GENOMIC DNA]</scope>
    <source>
        <strain evidence="3">WS_11</strain>
    </source>
</reference>
<dbReference type="InterPro" id="IPR013766">
    <property type="entry name" value="Thioredoxin_domain"/>
</dbReference>
<sequence>MRTSLGFDLLAGAAAIVAVVGTAITSQFVGSDLRALFGMSGMAFFLAGLARGRAGAPAWRRGLIVSLPGLLGDVALIVNNGLGRLDIPVAITLTSIAGAVAGVATRRLATDHRLRGLGLSLAFALALGSWVALGLPWFLAQMSFHRETRPAPALVFTSLDGAAVRIPDPQRRIVVLAFWTTWCMPCRWELPEIARVHQRFAADPRVVVWAVDVGWGPESPRRARSFLARRGLVVPAAFDSGFSAQALGVHALPAIVVVDGSGRLRLTHAGYDRSEDMPRRLAAAIAGLLGESR</sequence>
<gene>
    <name evidence="3" type="ORF">E6K81_07490</name>
</gene>
<keyword evidence="1" id="KW-1133">Transmembrane helix</keyword>
<feature type="transmembrane region" description="Helical" evidence="1">
    <location>
        <begin position="62"/>
        <end position="81"/>
    </location>
</feature>
<comment type="caution">
    <text evidence="3">The sequence shown here is derived from an EMBL/GenBank/DDBJ whole genome shotgun (WGS) entry which is preliminary data.</text>
</comment>